<keyword evidence="4" id="KW-0346">Stress response</keyword>
<dbReference type="SUPFAM" id="SSF53067">
    <property type="entry name" value="Actin-like ATPase domain"/>
    <property type="match status" value="2"/>
</dbReference>
<evidence type="ECO:0000256" key="2">
    <source>
        <dbReference type="ARBA" id="ARBA00022741"/>
    </source>
</evidence>
<evidence type="ECO:0000313" key="7">
    <source>
        <dbReference type="Proteomes" id="UP000287224"/>
    </source>
</evidence>
<dbReference type="CDD" id="cd24029">
    <property type="entry name" value="ASKHA_NBD_HSP70_DnaK_HscA_HscC"/>
    <property type="match status" value="1"/>
</dbReference>
<dbReference type="GO" id="GO:0140662">
    <property type="term" value="F:ATP-dependent protein folding chaperone"/>
    <property type="evidence" value="ECO:0007669"/>
    <property type="project" value="InterPro"/>
</dbReference>
<dbReference type="GO" id="GO:0005524">
    <property type="term" value="F:ATP binding"/>
    <property type="evidence" value="ECO:0007669"/>
    <property type="project" value="UniProtKB-KW"/>
</dbReference>
<evidence type="ECO:0008006" key="8">
    <source>
        <dbReference type="Google" id="ProtNLM"/>
    </source>
</evidence>
<evidence type="ECO:0000256" key="5">
    <source>
        <dbReference type="ARBA" id="ARBA00023186"/>
    </source>
</evidence>
<accession>A0A401ZL83</accession>
<dbReference type="Gene3D" id="3.30.420.40">
    <property type="match status" value="2"/>
</dbReference>
<organism evidence="6 7">
    <name type="scientific">Dictyobacter aurantiacus</name>
    <dbReference type="NCBI Taxonomy" id="1936993"/>
    <lineage>
        <taxon>Bacteria</taxon>
        <taxon>Bacillati</taxon>
        <taxon>Chloroflexota</taxon>
        <taxon>Ktedonobacteria</taxon>
        <taxon>Ktedonobacterales</taxon>
        <taxon>Dictyobacteraceae</taxon>
        <taxon>Dictyobacter</taxon>
    </lineage>
</organism>
<name>A0A401ZL83_9CHLR</name>
<keyword evidence="2" id="KW-0547">Nucleotide-binding</keyword>
<dbReference type="PRINTS" id="PR00301">
    <property type="entry name" value="HEATSHOCK70"/>
</dbReference>
<comment type="caution">
    <text evidence="6">The sequence shown here is derived from an EMBL/GenBank/DDBJ whole genome shotgun (WGS) entry which is preliminary data.</text>
</comment>
<keyword evidence="5" id="KW-0143">Chaperone</keyword>
<dbReference type="EMBL" id="BIFQ01000001">
    <property type="protein sequence ID" value="GCE07570.1"/>
    <property type="molecule type" value="Genomic_DNA"/>
</dbReference>
<dbReference type="InterPro" id="IPR013126">
    <property type="entry name" value="Hsp_70_fam"/>
</dbReference>
<keyword evidence="3" id="KW-0067">ATP-binding</keyword>
<keyword evidence="7" id="KW-1185">Reference proteome</keyword>
<dbReference type="Proteomes" id="UP000287224">
    <property type="component" value="Unassembled WGS sequence"/>
</dbReference>
<dbReference type="PROSITE" id="PS00329">
    <property type="entry name" value="HSP70_2"/>
    <property type="match status" value="1"/>
</dbReference>
<evidence type="ECO:0000256" key="1">
    <source>
        <dbReference type="ARBA" id="ARBA00007381"/>
    </source>
</evidence>
<dbReference type="Pfam" id="PF00012">
    <property type="entry name" value="HSP70"/>
    <property type="match status" value="1"/>
</dbReference>
<dbReference type="PROSITE" id="PS00297">
    <property type="entry name" value="HSP70_1"/>
    <property type="match status" value="1"/>
</dbReference>
<evidence type="ECO:0000313" key="6">
    <source>
        <dbReference type="EMBL" id="GCE07570.1"/>
    </source>
</evidence>
<dbReference type="InterPro" id="IPR018181">
    <property type="entry name" value="Heat_shock_70_CS"/>
</dbReference>
<evidence type="ECO:0000256" key="3">
    <source>
        <dbReference type="ARBA" id="ARBA00022840"/>
    </source>
</evidence>
<comment type="similarity">
    <text evidence="1">Belongs to the heat shock protein 70 family.</text>
</comment>
<dbReference type="Gene3D" id="3.90.640.10">
    <property type="entry name" value="Actin, Chain A, domain 4"/>
    <property type="match status" value="1"/>
</dbReference>
<dbReference type="AlphaFoldDB" id="A0A401ZL83"/>
<dbReference type="FunFam" id="3.30.420.40:FF:000028">
    <property type="entry name" value="heat shock 70 kDa protein-like"/>
    <property type="match status" value="1"/>
</dbReference>
<reference evidence="7" key="1">
    <citation type="submission" date="2018-12" db="EMBL/GenBank/DDBJ databases">
        <title>Tengunoibacter tsumagoiensis gen. nov., sp. nov., Dictyobacter kobayashii sp. nov., D. alpinus sp. nov., and D. joshuensis sp. nov. and description of Dictyobacteraceae fam. nov. within the order Ktedonobacterales isolated from Tengu-no-mugimeshi.</title>
        <authorList>
            <person name="Wang C.M."/>
            <person name="Zheng Y."/>
            <person name="Sakai Y."/>
            <person name="Toyoda A."/>
            <person name="Minakuchi Y."/>
            <person name="Abe K."/>
            <person name="Yokota A."/>
            <person name="Yabe S."/>
        </authorList>
    </citation>
    <scope>NUCLEOTIDE SEQUENCE [LARGE SCALE GENOMIC DNA]</scope>
    <source>
        <strain evidence="7">S-27</strain>
    </source>
</reference>
<dbReference type="PROSITE" id="PS01036">
    <property type="entry name" value="HSP70_3"/>
    <property type="match status" value="1"/>
</dbReference>
<sequence length="876" mass="96951">MHKQIISKAVGIDLGTTNSAVAVMALSDAELVIHSDARTRRETTPSCVWKDPRSQQKIVGPKAFQRIGTIPEPIRSIKRSMGKQITVQLGDESVTPEEVSALILREMKRQIEEDVARFTTETSTWVVERAIVTVPAYFDQPQIEATRKAAELAGLQVLELLHEPTAAASYYCWQNQVRNGVFLVYDFGGGTFDVSILRCIEGAFEVLGISGNNRLGGDDIDTALAEGLRQRLASEGYEMELDPLHDSEDRYRFDKLKLLAEGVKKALSTEDEFILRSQSYLQDKSGMPVTIDMPFERGEIEDLIRPIVERTLPYCHHALELAHQKAGVTLADVDAIILAGGSTHIPLVREMVRQAFCSDPAITEPRAHCSQPVYKKVDTIVALGAAIRAAAISGLVIYNAERSIKVSFRGIGSTAARQATIGGRVEALNPQVDLTDGYIRLRINELGYEDEQNLKSGGSFGFTRVPLQSGSENVLTFDIFSGNSKHLATVTRSLFQSQDALRPTGGSSGTASLSKALYLEVSREGKAHRKELIAALTTLPASKDDVFYHPGDTTRLRLPLYQQKKMIKEIVIDQLPALTRGTPVNFTIAVDELAGITVKGNVGTTTFESNIEPPPQRTAPTPAEVQQLEETFRQALQQLPTDKQRYIEEQRKKARASYEAARQRGDIEQAIHDFEELEELAARIEQPAPTRLEPPLEVLENIVSACLQLNHYIDSLQDQHTIVGQKHNAEELNKAINSHFVEGKRAFASGDQATYGNTLVALDAIRDHLSMLYYNVMSDQDSRSETEIAESMVKGTLEEIEHIEQLIIGRQRSDLSSELVLLKSQAQASARDVQSNPQLVQSRLRQVLTRLQQIKNMLRGSSDDSGKGKLVDDHTA</sequence>
<protein>
    <recommendedName>
        <fullName evidence="8">Chaperone protein DnaK</fullName>
    </recommendedName>
</protein>
<dbReference type="RefSeq" id="WP_126598931.1">
    <property type="nucleotide sequence ID" value="NZ_BIFQ01000001.1"/>
</dbReference>
<dbReference type="OrthoDB" id="9766019at2"/>
<proteinExistence type="inferred from homology"/>
<dbReference type="InterPro" id="IPR043129">
    <property type="entry name" value="ATPase_NBD"/>
</dbReference>
<gene>
    <name evidence="6" type="ORF">KDAU_48990</name>
</gene>
<dbReference type="PANTHER" id="PTHR19375">
    <property type="entry name" value="HEAT SHOCK PROTEIN 70KDA"/>
    <property type="match status" value="1"/>
</dbReference>
<evidence type="ECO:0000256" key="4">
    <source>
        <dbReference type="ARBA" id="ARBA00023016"/>
    </source>
</evidence>